<feature type="compositionally biased region" description="Basic and acidic residues" evidence="2">
    <location>
        <begin position="252"/>
        <end position="264"/>
    </location>
</feature>
<feature type="region of interest" description="Disordered" evidence="2">
    <location>
        <begin position="213"/>
        <end position="282"/>
    </location>
</feature>
<feature type="compositionally biased region" description="Polar residues" evidence="2">
    <location>
        <begin position="266"/>
        <end position="275"/>
    </location>
</feature>
<evidence type="ECO:0000313" key="4">
    <source>
        <dbReference type="EMBL" id="VDM03076.1"/>
    </source>
</evidence>
<evidence type="ECO:0000256" key="2">
    <source>
        <dbReference type="SAM" id="MobiDB-lite"/>
    </source>
</evidence>
<feature type="compositionally biased region" description="Basic and acidic residues" evidence="2">
    <location>
        <begin position="213"/>
        <end position="229"/>
    </location>
</feature>
<dbReference type="AlphaFoldDB" id="A0A183TJP2"/>
<dbReference type="InterPro" id="IPR013087">
    <property type="entry name" value="Znf_C2H2_type"/>
</dbReference>
<evidence type="ECO:0000256" key="1">
    <source>
        <dbReference type="PROSITE-ProRule" id="PRU00042"/>
    </source>
</evidence>
<feature type="compositionally biased region" description="Polar residues" evidence="2">
    <location>
        <begin position="1"/>
        <end position="13"/>
    </location>
</feature>
<sequence length="282" mass="31059">MSKPSQHACSVNAPSGREKALSDTFGHNAITIRPLQLLHQLLPTILRTPDGHAWHPFSHSTIVRITLQCSSPDTSTTTITSAVPTTTTSMELGSKMSSLQPHIHLAHRPGRSLANPSHKDSGIHRTPSTPTILTTLIDNLEATPDFSCLHCAQKFTSRIGLVSQQRIHRTETVEPVLGTPTYNRHARLSLPHCSRTFKHRMGLNGHMRLQERLRPVSRQSQEDRRRERTQVAGAAGAAPGRATTPGSDPTEWECHKGHIKKEPLQPDSQSASQPLHTKHTLG</sequence>
<dbReference type="Gene3D" id="3.30.160.60">
    <property type="entry name" value="Classic Zinc Finger"/>
    <property type="match status" value="1"/>
</dbReference>
<dbReference type="EMBL" id="UYSU01041410">
    <property type="protein sequence ID" value="VDM03076.1"/>
    <property type="molecule type" value="Genomic_DNA"/>
</dbReference>
<reference evidence="6" key="1">
    <citation type="submission" date="2016-06" db="UniProtKB">
        <authorList>
            <consortium name="WormBaseParasite"/>
        </authorList>
    </citation>
    <scope>IDENTIFICATION</scope>
</reference>
<feature type="region of interest" description="Disordered" evidence="2">
    <location>
        <begin position="1"/>
        <end position="20"/>
    </location>
</feature>
<proteinExistence type="predicted"/>
<evidence type="ECO:0000313" key="5">
    <source>
        <dbReference type="Proteomes" id="UP000275846"/>
    </source>
</evidence>
<keyword evidence="1" id="KW-0862">Zinc</keyword>
<dbReference type="OrthoDB" id="3533395at2759"/>
<dbReference type="Proteomes" id="UP000275846">
    <property type="component" value="Unassembled WGS sequence"/>
</dbReference>
<protein>
    <submittedName>
        <fullName evidence="6">C2H2-type domain-containing protein</fullName>
    </submittedName>
</protein>
<name>A0A183TJP2_SCHSO</name>
<keyword evidence="1" id="KW-0479">Metal-binding</keyword>
<reference evidence="4 5" key="2">
    <citation type="submission" date="2018-11" db="EMBL/GenBank/DDBJ databases">
        <authorList>
            <consortium name="Pathogen Informatics"/>
        </authorList>
    </citation>
    <scope>NUCLEOTIDE SEQUENCE [LARGE SCALE GENOMIC DNA]</scope>
    <source>
        <strain evidence="4 5">NST_G2</strain>
    </source>
</reference>
<feature type="compositionally biased region" description="Low complexity" evidence="2">
    <location>
        <begin position="232"/>
        <end position="246"/>
    </location>
</feature>
<evidence type="ECO:0000313" key="6">
    <source>
        <dbReference type="WBParaSite" id="SSLN_0001732701-mRNA-1"/>
    </source>
</evidence>
<accession>A0A183TJP2</accession>
<keyword evidence="5" id="KW-1185">Reference proteome</keyword>
<evidence type="ECO:0000259" key="3">
    <source>
        <dbReference type="PROSITE" id="PS50157"/>
    </source>
</evidence>
<dbReference type="GO" id="GO:0008270">
    <property type="term" value="F:zinc ion binding"/>
    <property type="evidence" value="ECO:0007669"/>
    <property type="project" value="UniProtKB-KW"/>
</dbReference>
<dbReference type="WBParaSite" id="SSLN_0001732701-mRNA-1">
    <property type="protein sequence ID" value="SSLN_0001732701-mRNA-1"/>
    <property type="gene ID" value="SSLN_0001732701"/>
</dbReference>
<feature type="domain" description="C2H2-type" evidence="3">
    <location>
        <begin position="146"/>
        <end position="173"/>
    </location>
</feature>
<gene>
    <name evidence="4" type="ORF">SSLN_LOCUS16690</name>
</gene>
<organism evidence="6">
    <name type="scientific">Schistocephalus solidus</name>
    <name type="common">Tapeworm</name>
    <dbReference type="NCBI Taxonomy" id="70667"/>
    <lineage>
        <taxon>Eukaryota</taxon>
        <taxon>Metazoa</taxon>
        <taxon>Spiralia</taxon>
        <taxon>Lophotrochozoa</taxon>
        <taxon>Platyhelminthes</taxon>
        <taxon>Cestoda</taxon>
        <taxon>Eucestoda</taxon>
        <taxon>Diphyllobothriidea</taxon>
        <taxon>Diphyllobothriidae</taxon>
        <taxon>Schistocephalus</taxon>
    </lineage>
</organism>
<dbReference type="PROSITE" id="PS50157">
    <property type="entry name" value="ZINC_FINGER_C2H2_2"/>
    <property type="match status" value="1"/>
</dbReference>
<keyword evidence="1" id="KW-0863">Zinc-finger</keyword>